<gene>
    <name evidence="12" type="primary">fluC</name>
    <name evidence="12" type="synonym">crcB</name>
    <name evidence="13" type="ORF">Llan_0608</name>
</gene>
<evidence type="ECO:0000256" key="8">
    <source>
        <dbReference type="ARBA" id="ARBA00023136"/>
    </source>
</evidence>
<comment type="catalytic activity">
    <reaction evidence="11">
        <text>fluoride(in) = fluoride(out)</text>
        <dbReference type="Rhea" id="RHEA:76159"/>
        <dbReference type="ChEBI" id="CHEBI:17051"/>
    </reaction>
    <physiologicalReaction direction="left-to-right" evidence="11">
        <dbReference type="Rhea" id="RHEA:76160"/>
    </physiologicalReaction>
</comment>
<dbReference type="GO" id="GO:0005886">
    <property type="term" value="C:plasma membrane"/>
    <property type="evidence" value="ECO:0007669"/>
    <property type="project" value="UniProtKB-SubCell"/>
</dbReference>
<dbReference type="eggNOG" id="COG0239">
    <property type="taxonomic scope" value="Bacteria"/>
</dbReference>
<evidence type="ECO:0000256" key="7">
    <source>
        <dbReference type="ARBA" id="ARBA00023065"/>
    </source>
</evidence>
<name>A0A0W0VUM1_9GAMM</name>
<feature type="transmembrane region" description="Helical" evidence="12">
    <location>
        <begin position="68"/>
        <end position="86"/>
    </location>
</feature>
<keyword evidence="14" id="KW-1185">Reference proteome</keyword>
<evidence type="ECO:0000256" key="10">
    <source>
        <dbReference type="ARBA" id="ARBA00035120"/>
    </source>
</evidence>
<comment type="caution">
    <text evidence="13">The sequence shown here is derived from an EMBL/GenBank/DDBJ whole genome shotgun (WGS) entry which is preliminary data.</text>
</comment>
<sequence>MLGSILVIIAGGAMGALARFATVGLMQRLLGFSYPYGTLVVNCLGSFLAGFIMVLIIERFAETEYWRLFLVVGFLGAYTTFSSFSWETWVLYQDGKTVAALANVFCNNVGALVMAFIGMHCGRFIGTLV</sequence>
<comment type="subcellular location">
    <subcellularLocation>
        <location evidence="1 12">Cell membrane</location>
        <topology evidence="1 12">Multi-pass membrane protein</topology>
    </subcellularLocation>
</comment>
<evidence type="ECO:0000313" key="13">
    <source>
        <dbReference type="EMBL" id="KTD23827.1"/>
    </source>
</evidence>
<dbReference type="AlphaFoldDB" id="A0A0W0VUM1"/>
<dbReference type="InterPro" id="IPR003691">
    <property type="entry name" value="FluC"/>
</dbReference>
<keyword evidence="12" id="KW-0813">Transport</keyword>
<dbReference type="EMBL" id="LNYI01000011">
    <property type="protein sequence ID" value="KTD23827.1"/>
    <property type="molecule type" value="Genomic_DNA"/>
</dbReference>
<dbReference type="RefSeq" id="WP_028372177.1">
    <property type="nucleotide sequence ID" value="NZ_CAAAJD010000001.1"/>
</dbReference>
<evidence type="ECO:0000256" key="6">
    <source>
        <dbReference type="ARBA" id="ARBA00023053"/>
    </source>
</evidence>
<keyword evidence="2 12" id="KW-1003">Cell membrane</keyword>
<dbReference type="PANTHER" id="PTHR28259">
    <property type="entry name" value="FLUORIDE EXPORT PROTEIN 1-RELATED"/>
    <property type="match status" value="1"/>
</dbReference>
<keyword evidence="6 12" id="KW-0915">Sodium</keyword>
<feature type="transmembrane region" description="Helical" evidence="12">
    <location>
        <begin position="98"/>
        <end position="117"/>
    </location>
</feature>
<evidence type="ECO:0000256" key="4">
    <source>
        <dbReference type="ARBA" id="ARBA00022692"/>
    </source>
</evidence>
<reference evidence="13 14" key="1">
    <citation type="submission" date="2015-11" db="EMBL/GenBank/DDBJ databases">
        <title>Genomic analysis of 38 Legionella species identifies large and diverse effector repertoires.</title>
        <authorList>
            <person name="Burstein D."/>
            <person name="Amaro F."/>
            <person name="Zusman T."/>
            <person name="Lifshitz Z."/>
            <person name="Cohen O."/>
            <person name="Gilbert J.A."/>
            <person name="Pupko T."/>
            <person name="Shuman H.A."/>
            <person name="Segal G."/>
        </authorList>
    </citation>
    <scope>NUCLEOTIDE SEQUENCE [LARGE SCALE GENOMIC DNA]</scope>
    <source>
        <strain evidence="13 14">ATCC 49751</strain>
    </source>
</reference>
<keyword evidence="12" id="KW-0479">Metal-binding</keyword>
<keyword evidence="8 12" id="KW-0472">Membrane</keyword>
<comment type="function">
    <text evidence="12">Fluoride-specific ion channel. Important for reducing fluoride concentration in the cell, thus reducing its toxicity.</text>
</comment>
<evidence type="ECO:0000256" key="5">
    <source>
        <dbReference type="ARBA" id="ARBA00022989"/>
    </source>
</evidence>
<comment type="activity regulation">
    <text evidence="12">Na(+) is not transported, but it plays an essential structural role and its presence is essential for fluoride channel function.</text>
</comment>
<dbReference type="Pfam" id="PF02537">
    <property type="entry name" value="CRCB"/>
    <property type="match status" value="1"/>
</dbReference>
<protein>
    <recommendedName>
        <fullName evidence="12">Fluoride-specific ion channel FluC</fullName>
    </recommendedName>
</protein>
<keyword evidence="7 12" id="KW-0406">Ion transport</keyword>
<evidence type="ECO:0000256" key="2">
    <source>
        <dbReference type="ARBA" id="ARBA00022475"/>
    </source>
</evidence>
<evidence type="ECO:0000313" key="14">
    <source>
        <dbReference type="Proteomes" id="UP000054869"/>
    </source>
</evidence>
<keyword evidence="5 12" id="KW-1133">Transmembrane helix</keyword>
<accession>A0A0W0VUM1</accession>
<evidence type="ECO:0000256" key="12">
    <source>
        <dbReference type="HAMAP-Rule" id="MF_00454"/>
    </source>
</evidence>
<dbReference type="Proteomes" id="UP000054869">
    <property type="component" value="Unassembled WGS sequence"/>
</dbReference>
<dbReference type="PANTHER" id="PTHR28259:SF1">
    <property type="entry name" value="FLUORIDE EXPORT PROTEIN 1-RELATED"/>
    <property type="match status" value="1"/>
</dbReference>
<proteinExistence type="inferred from homology"/>
<evidence type="ECO:0000256" key="9">
    <source>
        <dbReference type="ARBA" id="ARBA00023303"/>
    </source>
</evidence>
<dbReference type="HAMAP" id="MF_00454">
    <property type="entry name" value="FluC"/>
    <property type="match status" value="1"/>
</dbReference>
<organism evidence="13 14">
    <name type="scientific">Legionella lansingensis</name>
    <dbReference type="NCBI Taxonomy" id="45067"/>
    <lineage>
        <taxon>Bacteria</taxon>
        <taxon>Pseudomonadati</taxon>
        <taxon>Pseudomonadota</taxon>
        <taxon>Gammaproteobacteria</taxon>
        <taxon>Legionellales</taxon>
        <taxon>Legionellaceae</taxon>
        <taxon>Legionella</taxon>
    </lineage>
</organism>
<dbReference type="STRING" id="45067.Llan_0608"/>
<dbReference type="GO" id="GO:0062054">
    <property type="term" value="F:fluoride channel activity"/>
    <property type="evidence" value="ECO:0007669"/>
    <property type="project" value="UniProtKB-UniRule"/>
</dbReference>
<feature type="transmembrane region" description="Helical" evidence="12">
    <location>
        <begin position="34"/>
        <end position="56"/>
    </location>
</feature>
<dbReference type="GO" id="GO:0046872">
    <property type="term" value="F:metal ion binding"/>
    <property type="evidence" value="ECO:0007669"/>
    <property type="project" value="UniProtKB-KW"/>
</dbReference>
<feature type="binding site" evidence="12">
    <location>
        <position position="79"/>
    </location>
    <ligand>
        <name>Na(+)</name>
        <dbReference type="ChEBI" id="CHEBI:29101"/>
        <note>structural</note>
    </ligand>
</feature>
<evidence type="ECO:0000256" key="11">
    <source>
        <dbReference type="ARBA" id="ARBA00035585"/>
    </source>
</evidence>
<dbReference type="PATRIC" id="fig|45067.4.peg.634"/>
<dbReference type="NCBIfam" id="TIGR00494">
    <property type="entry name" value="crcB"/>
    <property type="match status" value="1"/>
</dbReference>
<evidence type="ECO:0000256" key="3">
    <source>
        <dbReference type="ARBA" id="ARBA00022519"/>
    </source>
</evidence>
<dbReference type="GO" id="GO:0140114">
    <property type="term" value="P:cellular detoxification of fluoride"/>
    <property type="evidence" value="ECO:0007669"/>
    <property type="project" value="UniProtKB-UniRule"/>
</dbReference>
<keyword evidence="3" id="KW-0997">Cell inner membrane</keyword>
<evidence type="ECO:0000256" key="1">
    <source>
        <dbReference type="ARBA" id="ARBA00004651"/>
    </source>
</evidence>
<feature type="binding site" evidence="12">
    <location>
        <position position="76"/>
    </location>
    <ligand>
        <name>Na(+)</name>
        <dbReference type="ChEBI" id="CHEBI:29101"/>
        <note>structural</note>
    </ligand>
</feature>
<keyword evidence="4 12" id="KW-0812">Transmembrane</keyword>
<keyword evidence="9 12" id="KW-0407">Ion channel</keyword>
<comment type="similarity">
    <text evidence="10 12">Belongs to the fluoride channel Fluc/FEX (TC 1.A.43) family.</text>
</comment>